<keyword evidence="7" id="KW-1185">Reference proteome</keyword>
<keyword evidence="3" id="KW-0813">Transport</keyword>
<comment type="caution">
    <text evidence="6">The sequence shown here is derived from an EMBL/GenBank/DDBJ whole genome shotgun (WGS) entry which is preliminary data.</text>
</comment>
<evidence type="ECO:0000313" key="7">
    <source>
        <dbReference type="Proteomes" id="UP000569914"/>
    </source>
</evidence>
<protein>
    <submittedName>
        <fullName evidence="6">Iron complex transport system substrate-binding protein</fullName>
    </submittedName>
</protein>
<sequence length="327" mass="34546">MAEGLTGTRRRGIAIMIVVAVVALLAAACGQGAGAAPAEDRPQVTIEHTFGASTFPANPQRVVTFSAPWTDALVALDVPITAEFITRNYSGDNGAFPWTPQHESEKVVGADNTDIDYEKLAALQPELILAGYQTQEAYDRLSAIAPTIPVMDSTAVLDSWQDVTAAAGKIFGKQAEADALIADVTTKIDKFKADFPAVQGKTFSYGQFTGDQFGLVAADTDPAARVLGELGLTLDPKSKKEGKGSARVLVSLEKVEVLDADLVIMWPLTGGEEVLEEAVGWSDLAAVRRGSYVIVDDTTASALASPSIYSVPWALDHQLRPAAAELG</sequence>
<dbReference type="InterPro" id="IPR051313">
    <property type="entry name" value="Bact_iron-sidero_bind"/>
</dbReference>
<dbReference type="InterPro" id="IPR002491">
    <property type="entry name" value="ABC_transptr_periplasmic_BD"/>
</dbReference>
<dbReference type="EMBL" id="JACCBU010000001">
    <property type="protein sequence ID" value="NYE73668.1"/>
    <property type="molecule type" value="Genomic_DNA"/>
</dbReference>
<evidence type="ECO:0000259" key="5">
    <source>
        <dbReference type="PROSITE" id="PS50983"/>
    </source>
</evidence>
<dbReference type="GO" id="GO:0030288">
    <property type="term" value="C:outer membrane-bounded periplasmic space"/>
    <property type="evidence" value="ECO:0007669"/>
    <property type="project" value="TreeGrafter"/>
</dbReference>
<evidence type="ECO:0000313" key="6">
    <source>
        <dbReference type="EMBL" id="NYE73668.1"/>
    </source>
</evidence>
<name>A0A7Y9IB46_9ACTN</name>
<organism evidence="6 7">
    <name type="scientific">Microlunatus parietis</name>
    <dbReference type="NCBI Taxonomy" id="682979"/>
    <lineage>
        <taxon>Bacteria</taxon>
        <taxon>Bacillati</taxon>
        <taxon>Actinomycetota</taxon>
        <taxon>Actinomycetes</taxon>
        <taxon>Propionibacteriales</taxon>
        <taxon>Propionibacteriaceae</taxon>
        <taxon>Microlunatus</taxon>
    </lineage>
</organism>
<dbReference type="SUPFAM" id="SSF53807">
    <property type="entry name" value="Helical backbone' metal receptor"/>
    <property type="match status" value="1"/>
</dbReference>
<feature type="domain" description="Fe/B12 periplasmic-binding" evidence="5">
    <location>
        <begin position="61"/>
        <end position="323"/>
    </location>
</feature>
<comment type="similarity">
    <text evidence="2">Belongs to the bacterial solute-binding protein 8 family.</text>
</comment>
<comment type="subcellular location">
    <subcellularLocation>
        <location evidence="1">Cell envelope</location>
    </subcellularLocation>
</comment>
<dbReference type="Pfam" id="PF01497">
    <property type="entry name" value="Peripla_BP_2"/>
    <property type="match status" value="1"/>
</dbReference>
<evidence type="ECO:0000256" key="1">
    <source>
        <dbReference type="ARBA" id="ARBA00004196"/>
    </source>
</evidence>
<keyword evidence="4" id="KW-0732">Signal</keyword>
<dbReference type="PROSITE" id="PS50983">
    <property type="entry name" value="FE_B12_PBP"/>
    <property type="match status" value="1"/>
</dbReference>
<dbReference type="GO" id="GO:1901678">
    <property type="term" value="P:iron coordination entity transport"/>
    <property type="evidence" value="ECO:0007669"/>
    <property type="project" value="UniProtKB-ARBA"/>
</dbReference>
<dbReference type="Proteomes" id="UP000569914">
    <property type="component" value="Unassembled WGS sequence"/>
</dbReference>
<gene>
    <name evidence="6" type="ORF">BKA15_004997</name>
</gene>
<evidence type="ECO:0000256" key="4">
    <source>
        <dbReference type="ARBA" id="ARBA00022729"/>
    </source>
</evidence>
<dbReference type="AlphaFoldDB" id="A0A7Y9IB46"/>
<evidence type="ECO:0000256" key="2">
    <source>
        <dbReference type="ARBA" id="ARBA00008814"/>
    </source>
</evidence>
<evidence type="ECO:0000256" key="3">
    <source>
        <dbReference type="ARBA" id="ARBA00022448"/>
    </source>
</evidence>
<dbReference type="PANTHER" id="PTHR30532">
    <property type="entry name" value="IRON III DICITRATE-BINDING PERIPLASMIC PROTEIN"/>
    <property type="match status" value="1"/>
</dbReference>
<proteinExistence type="inferred from homology"/>
<reference evidence="6 7" key="1">
    <citation type="submission" date="2020-07" db="EMBL/GenBank/DDBJ databases">
        <title>Sequencing the genomes of 1000 actinobacteria strains.</title>
        <authorList>
            <person name="Klenk H.-P."/>
        </authorList>
    </citation>
    <scope>NUCLEOTIDE SEQUENCE [LARGE SCALE GENOMIC DNA]</scope>
    <source>
        <strain evidence="6 7">DSM 22083</strain>
    </source>
</reference>
<dbReference type="Gene3D" id="3.40.50.1980">
    <property type="entry name" value="Nitrogenase molybdenum iron protein domain"/>
    <property type="match status" value="2"/>
</dbReference>
<accession>A0A7Y9IB46</accession>
<dbReference type="PANTHER" id="PTHR30532:SF24">
    <property type="entry name" value="FERRIC ENTEROBACTIN-BINDING PERIPLASMIC PROTEIN FEPB"/>
    <property type="match status" value="1"/>
</dbReference>